<feature type="non-terminal residue" evidence="8">
    <location>
        <position position="146"/>
    </location>
</feature>
<dbReference type="FunFam" id="3.40.30.10:FF:000001">
    <property type="entry name" value="Thioredoxin"/>
    <property type="match status" value="1"/>
</dbReference>
<reference evidence="8 9" key="1">
    <citation type="journal article" date="2016" name="Nat. Commun.">
        <title>Thousands of microbial genomes shed light on interconnected biogeochemical processes in an aquifer system.</title>
        <authorList>
            <person name="Anantharaman K."/>
            <person name="Brown C.T."/>
            <person name="Hug L.A."/>
            <person name="Sharon I."/>
            <person name="Castelle C.J."/>
            <person name="Probst A.J."/>
            <person name="Thomas B.C."/>
            <person name="Singh A."/>
            <person name="Wilkins M.J."/>
            <person name="Karaoz U."/>
            <person name="Brodie E.L."/>
            <person name="Williams K.H."/>
            <person name="Hubbard S.S."/>
            <person name="Banfield J.F."/>
        </authorList>
    </citation>
    <scope>NUCLEOTIDE SEQUENCE [LARGE SCALE GENOMIC DNA]</scope>
</reference>
<evidence type="ECO:0000313" key="9">
    <source>
        <dbReference type="Proteomes" id="UP000177950"/>
    </source>
</evidence>
<comment type="similarity">
    <text evidence="1">Belongs to the thioredoxin family.</text>
</comment>
<dbReference type="GO" id="GO:0015035">
    <property type="term" value="F:protein-disulfide reductase activity"/>
    <property type="evidence" value="ECO:0007669"/>
    <property type="project" value="UniProtKB-UniRule"/>
</dbReference>
<protein>
    <recommendedName>
        <fullName evidence="6">Thioredoxin</fullName>
    </recommendedName>
</protein>
<dbReference type="PROSITE" id="PS00194">
    <property type="entry name" value="THIOREDOXIN_1"/>
    <property type="match status" value="1"/>
</dbReference>
<dbReference type="PRINTS" id="PR00421">
    <property type="entry name" value="THIOREDOXIN"/>
</dbReference>
<dbReference type="InterPro" id="IPR017937">
    <property type="entry name" value="Thioredoxin_CS"/>
</dbReference>
<dbReference type="Gene3D" id="3.40.30.10">
    <property type="entry name" value="Glutaredoxin"/>
    <property type="match status" value="1"/>
</dbReference>
<dbReference type="InterPro" id="IPR005746">
    <property type="entry name" value="Thioredoxin"/>
</dbReference>
<evidence type="ECO:0000256" key="1">
    <source>
        <dbReference type="ARBA" id="ARBA00008987"/>
    </source>
</evidence>
<evidence type="ECO:0000256" key="3">
    <source>
        <dbReference type="ARBA" id="ARBA00022982"/>
    </source>
</evidence>
<dbReference type="GO" id="GO:0005737">
    <property type="term" value="C:cytoplasm"/>
    <property type="evidence" value="ECO:0007669"/>
    <property type="project" value="TreeGrafter"/>
</dbReference>
<gene>
    <name evidence="8" type="ORF">A2V58_02660</name>
</gene>
<dbReference type="PROSITE" id="PS51352">
    <property type="entry name" value="THIOREDOXIN_2"/>
    <property type="match status" value="1"/>
</dbReference>
<comment type="caution">
    <text evidence="8">The sequence shown here is derived from an EMBL/GenBank/DDBJ whole genome shotgun (WGS) entry which is preliminary data.</text>
</comment>
<dbReference type="PANTHER" id="PTHR45663:SF11">
    <property type="entry name" value="GEO12009P1"/>
    <property type="match status" value="1"/>
</dbReference>
<organism evidence="8 9">
    <name type="scientific">Candidatus Muproteobacteria bacterium RBG_19FT_COMBO_61_10</name>
    <dbReference type="NCBI Taxonomy" id="1817761"/>
    <lineage>
        <taxon>Bacteria</taxon>
        <taxon>Pseudomonadati</taxon>
        <taxon>Pseudomonadota</taxon>
        <taxon>Candidatus Muproteobacteria</taxon>
    </lineage>
</organism>
<keyword evidence="4" id="KW-1015">Disulfide bond</keyword>
<evidence type="ECO:0000256" key="4">
    <source>
        <dbReference type="ARBA" id="ARBA00023157"/>
    </source>
</evidence>
<keyword evidence="3" id="KW-0249">Electron transport</keyword>
<sequence>MSDPHPSNSSDVGQGDFDHLVLQQSRTRPVVADFWAAWCGPCKTLMPLLARLAHDYQGKFFLAKIDTDKEQALATRYGIRSLPTVKVFKDGRVVDEFMGAQPEHAIRAMLDRHILRPSDALIGEAMAAQGRGDASEAEALLTRAIE</sequence>
<name>A0A1F6UJV5_9PROT</name>
<evidence type="ECO:0000259" key="7">
    <source>
        <dbReference type="PROSITE" id="PS51352"/>
    </source>
</evidence>
<feature type="domain" description="Thioredoxin" evidence="7">
    <location>
        <begin position="1"/>
        <end position="115"/>
    </location>
</feature>
<dbReference type="InterPro" id="IPR036249">
    <property type="entry name" value="Thioredoxin-like_sf"/>
</dbReference>
<dbReference type="SUPFAM" id="SSF52833">
    <property type="entry name" value="Thioredoxin-like"/>
    <property type="match status" value="1"/>
</dbReference>
<dbReference type="Pfam" id="PF00085">
    <property type="entry name" value="Thioredoxin"/>
    <property type="match status" value="1"/>
</dbReference>
<evidence type="ECO:0000256" key="6">
    <source>
        <dbReference type="NCBIfam" id="TIGR01068"/>
    </source>
</evidence>
<evidence type="ECO:0000256" key="2">
    <source>
        <dbReference type="ARBA" id="ARBA00022448"/>
    </source>
</evidence>
<evidence type="ECO:0000313" key="8">
    <source>
        <dbReference type="EMBL" id="OGI57654.1"/>
    </source>
</evidence>
<dbReference type="Proteomes" id="UP000177950">
    <property type="component" value="Unassembled WGS sequence"/>
</dbReference>
<accession>A0A1F6UJV5</accession>
<evidence type="ECO:0000256" key="5">
    <source>
        <dbReference type="ARBA" id="ARBA00023284"/>
    </source>
</evidence>
<dbReference type="PANTHER" id="PTHR45663">
    <property type="entry name" value="GEO12009P1"/>
    <property type="match status" value="1"/>
</dbReference>
<dbReference type="NCBIfam" id="TIGR01068">
    <property type="entry name" value="thioredoxin"/>
    <property type="match status" value="1"/>
</dbReference>
<dbReference type="AlphaFoldDB" id="A0A1F6UJV5"/>
<keyword evidence="2" id="KW-0813">Transport</keyword>
<dbReference type="EMBL" id="MFSV01000121">
    <property type="protein sequence ID" value="OGI57654.1"/>
    <property type="molecule type" value="Genomic_DNA"/>
</dbReference>
<dbReference type="CDD" id="cd02956">
    <property type="entry name" value="ybbN"/>
    <property type="match status" value="1"/>
</dbReference>
<dbReference type="InterPro" id="IPR013766">
    <property type="entry name" value="Thioredoxin_domain"/>
</dbReference>
<proteinExistence type="inferred from homology"/>
<keyword evidence="5" id="KW-0676">Redox-active center</keyword>